<proteinExistence type="predicted"/>
<dbReference type="HOGENOM" id="CLU_2537536_0_0_9"/>
<evidence type="ECO:0000313" key="1">
    <source>
        <dbReference type="EMBL" id="ERK40698.1"/>
    </source>
</evidence>
<dbReference type="EMBL" id="AWVJ01000221">
    <property type="protein sequence ID" value="ERK40698.1"/>
    <property type="molecule type" value="Genomic_DNA"/>
</dbReference>
<gene>
    <name evidence="1" type="ORF">HMPREF0373_03460</name>
</gene>
<dbReference type="Proteomes" id="UP000016608">
    <property type="component" value="Unassembled WGS sequence"/>
</dbReference>
<protein>
    <submittedName>
        <fullName evidence="1">Uncharacterized protein</fullName>
    </submittedName>
</protein>
<dbReference type="AlphaFoldDB" id="U2QHB1"/>
<reference evidence="1 2" key="1">
    <citation type="submission" date="2013-06" db="EMBL/GenBank/DDBJ databases">
        <authorList>
            <person name="Weinstock G."/>
            <person name="Sodergren E."/>
            <person name="Lobos E.A."/>
            <person name="Fulton L."/>
            <person name="Fulton R."/>
            <person name="Courtney L."/>
            <person name="Fronick C."/>
            <person name="O'Laughlin M."/>
            <person name="Godfrey J."/>
            <person name="Wilson R.M."/>
            <person name="Miner T."/>
            <person name="Farmer C."/>
            <person name="Delehaunty K."/>
            <person name="Cordes M."/>
            <person name="Minx P."/>
            <person name="Tomlinson C."/>
            <person name="Chen J."/>
            <person name="Wollam A."/>
            <person name="Pepin K.H."/>
            <person name="Bhonagiri V."/>
            <person name="Zhang X."/>
            <person name="Warren W."/>
            <person name="Mitreva M."/>
            <person name="Mardis E.R."/>
            <person name="Wilson R.K."/>
        </authorList>
    </citation>
    <scope>NUCLEOTIDE SEQUENCE [LARGE SCALE GENOMIC DNA]</scope>
    <source>
        <strain evidence="1 2">ATCC 29099</strain>
    </source>
</reference>
<name>U2QHB1_EUBRA</name>
<accession>U2QHB1</accession>
<sequence>MHFLIKKEKNVKKTGKNYVQHYQNALKLGTISFKAFFYFFKAKEYFVRITELNSGKYQFCRCLVRNKICRQILNISERQVWHI</sequence>
<keyword evidence="2" id="KW-1185">Reference proteome</keyword>
<organism evidence="1 2">
    <name type="scientific">Eubacterium ramulus ATCC 29099</name>
    <dbReference type="NCBI Taxonomy" id="1256908"/>
    <lineage>
        <taxon>Bacteria</taxon>
        <taxon>Bacillati</taxon>
        <taxon>Bacillota</taxon>
        <taxon>Clostridia</taxon>
        <taxon>Eubacteriales</taxon>
        <taxon>Eubacteriaceae</taxon>
        <taxon>Eubacterium</taxon>
    </lineage>
</organism>
<comment type="caution">
    <text evidence="1">The sequence shown here is derived from an EMBL/GenBank/DDBJ whole genome shotgun (WGS) entry which is preliminary data.</text>
</comment>
<evidence type="ECO:0000313" key="2">
    <source>
        <dbReference type="Proteomes" id="UP000016608"/>
    </source>
</evidence>